<evidence type="ECO:0000259" key="2">
    <source>
        <dbReference type="Pfam" id="PF17921"/>
    </source>
</evidence>
<evidence type="ECO:0000256" key="1">
    <source>
        <dbReference type="SAM" id="MobiDB-lite"/>
    </source>
</evidence>
<dbReference type="PANTHER" id="PTHR47266">
    <property type="entry name" value="ENDONUCLEASE-RELATED"/>
    <property type="match status" value="1"/>
</dbReference>
<keyword evidence="4" id="KW-1185">Reference proteome</keyword>
<sequence length="498" mass="54574">MDPTTKLIIDEFARCFDTHEERRFAEFERTSADRATAVDRCLAALESSATSSPSLDVTQRLTELELAHAEQESTVAKRLADLKSIRVEPITKDHDARVTALEAVARDVSTWRPELEGIVDDLRLHVQMVSKLYDRTVFDASSHQPGEEAGGSKDGPKSVPSSSWKSALKTALPLPLPPKTDKPDLWESLSDGDLTETVVEDTPQEHLCLAISKVAVSGAPAHRSVQLLGTLQGLPITILIDSSSTSSFISASVVQQLSSQPIIPYSSSVSVAGGGILASSGLLQKVVWMVVNHSFTSDLKILPLQHFDVILGMDWLEQHNPMHKAFTKLLVLNYKIIYKKGADNNVADGLSQRPPTDQLLALSIVTPQWLDDVVAGYQSDPEALDLLSRLAVSGASDSHFSLHNGLISYDGKLWMGSNTALHSRVFDALHSSAVGGHSGSPATYHRIRQLFYWPDMKFDILQRVQNCTTCQQAKPDRARYPGLLQPLPVHLQLGLWCP</sequence>
<dbReference type="AlphaFoldDB" id="A0A811MT93"/>
<dbReference type="Gene3D" id="1.10.340.70">
    <property type="match status" value="1"/>
</dbReference>
<dbReference type="EMBL" id="CAJGYO010000002">
    <property type="protein sequence ID" value="CAD6210424.1"/>
    <property type="molecule type" value="Genomic_DNA"/>
</dbReference>
<evidence type="ECO:0000313" key="3">
    <source>
        <dbReference type="EMBL" id="CAD6210424.1"/>
    </source>
</evidence>
<accession>A0A811MT93</accession>
<feature type="region of interest" description="Disordered" evidence="1">
    <location>
        <begin position="142"/>
        <end position="164"/>
    </location>
</feature>
<dbReference type="Proteomes" id="UP000604825">
    <property type="component" value="Unassembled WGS sequence"/>
</dbReference>
<dbReference type="Pfam" id="PF17921">
    <property type="entry name" value="Integrase_H2C2"/>
    <property type="match status" value="1"/>
</dbReference>
<organism evidence="3 4">
    <name type="scientific">Miscanthus lutarioriparius</name>
    <dbReference type="NCBI Taxonomy" id="422564"/>
    <lineage>
        <taxon>Eukaryota</taxon>
        <taxon>Viridiplantae</taxon>
        <taxon>Streptophyta</taxon>
        <taxon>Embryophyta</taxon>
        <taxon>Tracheophyta</taxon>
        <taxon>Spermatophyta</taxon>
        <taxon>Magnoliopsida</taxon>
        <taxon>Liliopsida</taxon>
        <taxon>Poales</taxon>
        <taxon>Poaceae</taxon>
        <taxon>PACMAD clade</taxon>
        <taxon>Panicoideae</taxon>
        <taxon>Andropogonodae</taxon>
        <taxon>Andropogoneae</taxon>
        <taxon>Saccharinae</taxon>
        <taxon>Miscanthus</taxon>
    </lineage>
</organism>
<dbReference type="OrthoDB" id="1738613at2759"/>
<dbReference type="InterPro" id="IPR021109">
    <property type="entry name" value="Peptidase_aspartic_dom_sf"/>
</dbReference>
<dbReference type="InterPro" id="IPR041588">
    <property type="entry name" value="Integrase_H2C2"/>
</dbReference>
<comment type="caution">
    <text evidence="3">The sequence shown here is derived from an EMBL/GenBank/DDBJ whole genome shotgun (WGS) entry which is preliminary data.</text>
</comment>
<dbReference type="InterPro" id="IPR052160">
    <property type="entry name" value="Gypsy_RT_Integrase-like"/>
</dbReference>
<name>A0A811MT93_9POAL</name>
<gene>
    <name evidence="3" type="ORF">NCGR_LOCUS6511</name>
</gene>
<dbReference type="Pfam" id="PF08284">
    <property type="entry name" value="RVP_2"/>
    <property type="match status" value="1"/>
</dbReference>
<dbReference type="Gene3D" id="2.40.70.10">
    <property type="entry name" value="Acid Proteases"/>
    <property type="match status" value="1"/>
</dbReference>
<evidence type="ECO:0000313" key="4">
    <source>
        <dbReference type="Proteomes" id="UP000604825"/>
    </source>
</evidence>
<dbReference type="SUPFAM" id="SSF50630">
    <property type="entry name" value="Acid proteases"/>
    <property type="match status" value="1"/>
</dbReference>
<feature type="domain" description="Integrase zinc-binding" evidence="2">
    <location>
        <begin position="419"/>
        <end position="475"/>
    </location>
</feature>
<protein>
    <recommendedName>
        <fullName evidence="2">Integrase zinc-binding domain-containing protein</fullName>
    </recommendedName>
</protein>
<dbReference type="CDD" id="cd00303">
    <property type="entry name" value="retropepsin_like"/>
    <property type="match status" value="1"/>
</dbReference>
<proteinExistence type="predicted"/>
<reference evidence="3" key="1">
    <citation type="submission" date="2020-10" db="EMBL/GenBank/DDBJ databases">
        <authorList>
            <person name="Han B."/>
            <person name="Lu T."/>
            <person name="Zhao Q."/>
            <person name="Huang X."/>
            <person name="Zhao Y."/>
        </authorList>
    </citation>
    <scope>NUCLEOTIDE SEQUENCE</scope>
</reference>